<keyword evidence="2" id="KW-1185">Reference proteome</keyword>
<sequence length="362" mass="40461">MPQELIDMVLYTLYASPFCEDGETLKNCSLTCRAWLPASRARLFEFVQFGHPKDILSFSGILRQSPCLACYVRTLEIVAFDECVPYSDEDLDALRTIVASMDRVQCLYLTGDALSFPFLDCLPRMDSVLELNVYHADFDDIGSYTGLFAALPNVEDVDINTISAPMSDDELIPLLVVAPKLRGVRLSDGCLGAYAPLLPSALVHLTISVSNLRDLRQFCSVLYQSNAASSLTALVIEDMTGLCDDEPEPYEVDDPEPYEGLLRRCTALEYFGFHGSLTWAVSMMQSAPDSVTHVTLNFPQDSMGGFRHLATALNCERLPHLESVAVYLRKSETPGDFDATELPTIFPDLHDRGIWKLEWWDR</sequence>
<evidence type="ECO:0000313" key="1">
    <source>
        <dbReference type="EMBL" id="EPT00449.1"/>
    </source>
</evidence>
<gene>
    <name evidence="1" type="ORF">FOMPIDRAFT_1049770</name>
</gene>
<proteinExistence type="predicted"/>
<dbReference type="Proteomes" id="UP000015241">
    <property type="component" value="Unassembled WGS sequence"/>
</dbReference>
<dbReference type="Gene3D" id="3.80.10.10">
    <property type="entry name" value="Ribonuclease Inhibitor"/>
    <property type="match status" value="1"/>
</dbReference>
<dbReference type="HOGENOM" id="CLU_036316_4_0_1"/>
<dbReference type="SUPFAM" id="SSF52047">
    <property type="entry name" value="RNI-like"/>
    <property type="match status" value="1"/>
</dbReference>
<evidence type="ECO:0000313" key="2">
    <source>
        <dbReference type="Proteomes" id="UP000015241"/>
    </source>
</evidence>
<organism evidence="1 2">
    <name type="scientific">Fomitopsis schrenkii</name>
    <name type="common">Brown rot fungus</name>
    <dbReference type="NCBI Taxonomy" id="2126942"/>
    <lineage>
        <taxon>Eukaryota</taxon>
        <taxon>Fungi</taxon>
        <taxon>Dikarya</taxon>
        <taxon>Basidiomycota</taxon>
        <taxon>Agaricomycotina</taxon>
        <taxon>Agaricomycetes</taxon>
        <taxon>Polyporales</taxon>
        <taxon>Fomitopsis</taxon>
    </lineage>
</organism>
<dbReference type="STRING" id="743788.S8EB05"/>
<evidence type="ECO:0008006" key="3">
    <source>
        <dbReference type="Google" id="ProtNLM"/>
    </source>
</evidence>
<dbReference type="OrthoDB" id="2798901at2759"/>
<dbReference type="InterPro" id="IPR032675">
    <property type="entry name" value="LRR_dom_sf"/>
</dbReference>
<dbReference type="EMBL" id="KE504149">
    <property type="protein sequence ID" value="EPT00449.1"/>
    <property type="molecule type" value="Genomic_DNA"/>
</dbReference>
<dbReference type="AlphaFoldDB" id="S8EB05"/>
<dbReference type="InParanoid" id="S8EB05"/>
<reference evidence="1 2" key="1">
    <citation type="journal article" date="2012" name="Science">
        <title>The Paleozoic origin of enzymatic lignin decomposition reconstructed from 31 fungal genomes.</title>
        <authorList>
            <person name="Floudas D."/>
            <person name="Binder M."/>
            <person name="Riley R."/>
            <person name="Barry K."/>
            <person name="Blanchette R.A."/>
            <person name="Henrissat B."/>
            <person name="Martinez A.T."/>
            <person name="Otillar R."/>
            <person name="Spatafora J.W."/>
            <person name="Yadav J.S."/>
            <person name="Aerts A."/>
            <person name="Benoit I."/>
            <person name="Boyd A."/>
            <person name="Carlson A."/>
            <person name="Copeland A."/>
            <person name="Coutinho P.M."/>
            <person name="de Vries R.P."/>
            <person name="Ferreira P."/>
            <person name="Findley K."/>
            <person name="Foster B."/>
            <person name="Gaskell J."/>
            <person name="Glotzer D."/>
            <person name="Gorecki P."/>
            <person name="Heitman J."/>
            <person name="Hesse C."/>
            <person name="Hori C."/>
            <person name="Igarashi K."/>
            <person name="Jurgens J.A."/>
            <person name="Kallen N."/>
            <person name="Kersten P."/>
            <person name="Kohler A."/>
            <person name="Kuees U."/>
            <person name="Kumar T.K.A."/>
            <person name="Kuo A."/>
            <person name="LaButti K."/>
            <person name="Larrondo L.F."/>
            <person name="Lindquist E."/>
            <person name="Ling A."/>
            <person name="Lombard V."/>
            <person name="Lucas S."/>
            <person name="Lundell T."/>
            <person name="Martin R."/>
            <person name="McLaughlin D.J."/>
            <person name="Morgenstern I."/>
            <person name="Morin E."/>
            <person name="Murat C."/>
            <person name="Nagy L.G."/>
            <person name="Nolan M."/>
            <person name="Ohm R.A."/>
            <person name="Patyshakuliyeva A."/>
            <person name="Rokas A."/>
            <person name="Ruiz-Duenas F.J."/>
            <person name="Sabat G."/>
            <person name="Salamov A."/>
            <person name="Samejima M."/>
            <person name="Schmutz J."/>
            <person name="Slot J.C."/>
            <person name="St John F."/>
            <person name="Stenlid J."/>
            <person name="Sun H."/>
            <person name="Sun S."/>
            <person name="Syed K."/>
            <person name="Tsang A."/>
            <person name="Wiebenga A."/>
            <person name="Young D."/>
            <person name="Pisabarro A."/>
            <person name="Eastwood D.C."/>
            <person name="Martin F."/>
            <person name="Cullen D."/>
            <person name="Grigoriev I.V."/>
            <person name="Hibbett D.S."/>
        </authorList>
    </citation>
    <scope>NUCLEOTIDE SEQUENCE</scope>
    <source>
        <strain evidence="2">FP-58527</strain>
    </source>
</reference>
<accession>S8EB05</accession>
<protein>
    <recommendedName>
        <fullName evidence="3">F-box domain-containing protein</fullName>
    </recommendedName>
</protein>
<name>S8EB05_FOMSC</name>